<dbReference type="AlphaFoldDB" id="A0A4R5UUJ0"/>
<sequence>MFTNSVFTFLIIWNCLFVIPFSSGSEDIEKSTIVVRESTIDLHIRVEDKIFVFAKASGGLEKVKVGMHVLPFAQIPVLEGIESAFDSYSWKRNKDGSIQVKSFYLPESIILTWTIFSDGRLKLEAEGSNTLISKSLGLKFDIEEDRLKNASWQNKIKEFGEIDLKTNQLTSSNLEVESFESLKLDFTAVSVRVSTMVPESVLKFTPSSQSDERVENSDLSFQFMFQPSQQSLQPNSSKEIAKESQSNLNPVSLWFDFH</sequence>
<name>A0A4R5UUJ0_9BACT</name>
<accession>A0A4R5UUJ0</accession>
<protein>
    <submittedName>
        <fullName evidence="1">Uncharacterized protein</fullName>
    </submittedName>
</protein>
<evidence type="ECO:0000313" key="2">
    <source>
        <dbReference type="Proteomes" id="UP000295438"/>
    </source>
</evidence>
<dbReference type="Proteomes" id="UP000295438">
    <property type="component" value="Unassembled WGS sequence"/>
</dbReference>
<dbReference type="EMBL" id="SMUW01000036">
    <property type="protein sequence ID" value="TDK42870.1"/>
    <property type="molecule type" value="Genomic_DNA"/>
</dbReference>
<evidence type="ECO:0000313" key="1">
    <source>
        <dbReference type="EMBL" id="TDK42870.1"/>
    </source>
</evidence>
<gene>
    <name evidence="1" type="ORF">E1898_15690</name>
</gene>
<organism evidence="1 2">
    <name type="scientific">Algoriphagus formosus</name>
    <dbReference type="NCBI Taxonomy" id="2007308"/>
    <lineage>
        <taxon>Bacteria</taxon>
        <taxon>Pseudomonadati</taxon>
        <taxon>Bacteroidota</taxon>
        <taxon>Cytophagia</taxon>
        <taxon>Cytophagales</taxon>
        <taxon>Cyclobacteriaceae</taxon>
        <taxon>Algoriphagus</taxon>
    </lineage>
</organism>
<reference evidence="1 2" key="1">
    <citation type="submission" date="2019-03" db="EMBL/GenBank/DDBJ databases">
        <title>Algoriphagus aquimaris sp. nov., isolated form marine sediment in Pohang, Korea.</title>
        <authorList>
            <person name="Kim J."/>
            <person name="Yoon S.-H."/>
            <person name="Lee S.-S."/>
        </authorList>
    </citation>
    <scope>NUCLEOTIDE SEQUENCE [LARGE SCALE GENOMIC DNA]</scope>
    <source>
        <strain evidence="1 2">F21</strain>
    </source>
</reference>
<dbReference type="RefSeq" id="WP_100627048.1">
    <property type="nucleotide sequence ID" value="NZ_SMUW01000036.1"/>
</dbReference>
<keyword evidence="2" id="KW-1185">Reference proteome</keyword>
<comment type="caution">
    <text evidence="1">The sequence shown here is derived from an EMBL/GenBank/DDBJ whole genome shotgun (WGS) entry which is preliminary data.</text>
</comment>
<proteinExistence type="predicted"/>